<feature type="transmembrane region" description="Helical" evidence="10">
    <location>
        <begin position="7"/>
        <end position="27"/>
    </location>
</feature>
<keyword evidence="4" id="KW-0333">Golgi apparatus</keyword>
<sequence>MKFRQRIAWLMVLFFLGGSFSVLYYLFEFSEHYNQFALEHVNAYHNPNEADPVKNQKGEKAKPVDNERGEVTGTSSAWHHFIDVPVAVWFVVFLLPYLQIFFMILACTKAEPKMSMAFQWPCLIYLKYQQCVKGPSDKPYSMGLNSTVQTNGHMVFNT</sequence>
<accession>A0A210PKT6</accession>
<proteinExistence type="inferred from homology"/>
<dbReference type="Proteomes" id="UP000242188">
    <property type="component" value="Unassembled WGS sequence"/>
</dbReference>
<dbReference type="GO" id="GO:0000139">
    <property type="term" value="C:Golgi membrane"/>
    <property type="evidence" value="ECO:0007669"/>
    <property type="project" value="UniProtKB-SubCell"/>
</dbReference>
<evidence type="ECO:0000256" key="2">
    <source>
        <dbReference type="ARBA" id="ARBA00022692"/>
    </source>
</evidence>
<organism evidence="11 12">
    <name type="scientific">Mizuhopecten yessoensis</name>
    <name type="common">Japanese scallop</name>
    <name type="synonym">Patinopecten yessoensis</name>
    <dbReference type="NCBI Taxonomy" id="6573"/>
    <lineage>
        <taxon>Eukaryota</taxon>
        <taxon>Metazoa</taxon>
        <taxon>Spiralia</taxon>
        <taxon>Lophotrochozoa</taxon>
        <taxon>Mollusca</taxon>
        <taxon>Bivalvia</taxon>
        <taxon>Autobranchia</taxon>
        <taxon>Pteriomorphia</taxon>
        <taxon>Pectinida</taxon>
        <taxon>Pectinoidea</taxon>
        <taxon>Pectinidae</taxon>
        <taxon>Mizuhopecten</taxon>
    </lineage>
</organism>
<feature type="region of interest" description="Disordered" evidence="9">
    <location>
        <begin position="48"/>
        <end position="67"/>
    </location>
</feature>
<evidence type="ECO:0000256" key="5">
    <source>
        <dbReference type="ARBA" id="ARBA00023136"/>
    </source>
</evidence>
<evidence type="ECO:0000256" key="1">
    <source>
        <dbReference type="ARBA" id="ARBA00004653"/>
    </source>
</evidence>
<dbReference type="PANTHER" id="PTHR31925:SF1">
    <property type="entry name" value="LYSOSOMAL ENZYME TRAFFICKING FACTOR"/>
    <property type="match status" value="1"/>
</dbReference>
<evidence type="ECO:0000256" key="7">
    <source>
        <dbReference type="ARBA" id="ARBA00034539"/>
    </source>
</evidence>
<evidence type="ECO:0000256" key="8">
    <source>
        <dbReference type="ARBA" id="ARBA00034557"/>
    </source>
</evidence>
<feature type="compositionally biased region" description="Basic and acidic residues" evidence="9">
    <location>
        <begin position="51"/>
        <end position="67"/>
    </location>
</feature>
<feature type="transmembrane region" description="Helical" evidence="10">
    <location>
        <begin position="86"/>
        <end position="106"/>
    </location>
</feature>
<dbReference type="Pfam" id="PF15190">
    <property type="entry name" value="TMEM251"/>
    <property type="match status" value="1"/>
</dbReference>
<name>A0A210PKT6_MIZYE</name>
<evidence type="ECO:0000256" key="3">
    <source>
        <dbReference type="ARBA" id="ARBA00022989"/>
    </source>
</evidence>
<protein>
    <recommendedName>
        <fullName evidence="7">Lysosomal enzyme trafficking factor</fullName>
    </recommendedName>
    <alternativeName>
        <fullName evidence="8">Transmembrane protein 251</fullName>
    </alternativeName>
</protein>
<keyword evidence="3 10" id="KW-1133">Transmembrane helix</keyword>
<keyword evidence="12" id="KW-1185">Reference proteome</keyword>
<dbReference type="AlphaFoldDB" id="A0A210PKT6"/>
<dbReference type="OrthoDB" id="6273523at2759"/>
<gene>
    <name evidence="11" type="ORF">KP79_PYT09774</name>
</gene>
<keyword evidence="2 10" id="KW-0812">Transmembrane</keyword>
<comment type="subcellular location">
    <subcellularLocation>
        <location evidence="1">Golgi apparatus membrane</location>
        <topology evidence="1">Multi-pass membrane protein</topology>
    </subcellularLocation>
</comment>
<comment type="similarity">
    <text evidence="6">Belongs to the LYSET family.</text>
</comment>
<reference evidence="11 12" key="1">
    <citation type="journal article" date="2017" name="Nat. Ecol. Evol.">
        <title>Scallop genome provides insights into evolution of bilaterian karyotype and development.</title>
        <authorList>
            <person name="Wang S."/>
            <person name="Zhang J."/>
            <person name="Jiao W."/>
            <person name="Li J."/>
            <person name="Xun X."/>
            <person name="Sun Y."/>
            <person name="Guo X."/>
            <person name="Huan P."/>
            <person name="Dong B."/>
            <person name="Zhang L."/>
            <person name="Hu X."/>
            <person name="Sun X."/>
            <person name="Wang J."/>
            <person name="Zhao C."/>
            <person name="Wang Y."/>
            <person name="Wang D."/>
            <person name="Huang X."/>
            <person name="Wang R."/>
            <person name="Lv J."/>
            <person name="Li Y."/>
            <person name="Zhang Z."/>
            <person name="Liu B."/>
            <person name="Lu W."/>
            <person name="Hui Y."/>
            <person name="Liang J."/>
            <person name="Zhou Z."/>
            <person name="Hou R."/>
            <person name="Li X."/>
            <person name="Liu Y."/>
            <person name="Li H."/>
            <person name="Ning X."/>
            <person name="Lin Y."/>
            <person name="Zhao L."/>
            <person name="Xing Q."/>
            <person name="Dou J."/>
            <person name="Li Y."/>
            <person name="Mao J."/>
            <person name="Guo H."/>
            <person name="Dou H."/>
            <person name="Li T."/>
            <person name="Mu C."/>
            <person name="Jiang W."/>
            <person name="Fu Q."/>
            <person name="Fu X."/>
            <person name="Miao Y."/>
            <person name="Liu J."/>
            <person name="Yu Q."/>
            <person name="Li R."/>
            <person name="Liao H."/>
            <person name="Li X."/>
            <person name="Kong Y."/>
            <person name="Jiang Z."/>
            <person name="Chourrout D."/>
            <person name="Li R."/>
            <person name="Bao Z."/>
        </authorList>
    </citation>
    <scope>NUCLEOTIDE SEQUENCE [LARGE SCALE GENOMIC DNA]</scope>
    <source>
        <strain evidence="11 12">PY_sf001</strain>
    </source>
</reference>
<evidence type="ECO:0000313" key="12">
    <source>
        <dbReference type="Proteomes" id="UP000242188"/>
    </source>
</evidence>
<evidence type="ECO:0000256" key="10">
    <source>
        <dbReference type="SAM" id="Phobius"/>
    </source>
</evidence>
<evidence type="ECO:0000256" key="9">
    <source>
        <dbReference type="SAM" id="MobiDB-lite"/>
    </source>
</evidence>
<evidence type="ECO:0000256" key="4">
    <source>
        <dbReference type="ARBA" id="ARBA00023034"/>
    </source>
</evidence>
<dbReference type="InterPro" id="IPR028024">
    <property type="entry name" value="LYSET"/>
</dbReference>
<keyword evidence="5 10" id="KW-0472">Membrane</keyword>
<evidence type="ECO:0000313" key="11">
    <source>
        <dbReference type="EMBL" id="OWF37084.1"/>
    </source>
</evidence>
<dbReference type="EMBL" id="NEDP02005595">
    <property type="protein sequence ID" value="OWF37084.1"/>
    <property type="molecule type" value="Genomic_DNA"/>
</dbReference>
<dbReference type="PANTHER" id="PTHR31925">
    <property type="entry name" value="TRANSMEMBRANE PROTEIN 251"/>
    <property type="match status" value="1"/>
</dbReference>
<comment type="caution">
    <text evidence="11">The sequence shown here is derived from an EMBL/GenBank/DDBJ whole genome shotgun (WGS) entry which is preliminary data.</text>
</comment>
<evidence type="ECO:0000256" key="6">
    <source>
        <dbReference type="ARBA" id="ARBA00034485"/>
    </source>
</evidence>